<dbReference type="EMBL" id="JAHQIW010004793">
    <property type="protein sequence ID" value="KAJ1363727.1"/>
    <property type="molecule type" value="Genomic_DNA"/>
</dbReference>
<accession>A0AAD5N7D7</accession>
<comment type="caution">
    <text evidence="1">The sequence shown here is derived from an EMBL/GenBank/DDBJ whole genome shotgun (WGS) entry which is preliminary data.</text>
</comment>
<dbReference type="AlphaFoldDB" id="A0AAD5N7D7"/>
<organism evidence="1 2">
    <name type="scientific">Parelaphostrongylus tenuis</name>
    <name type="common">Meningeal worm</name>
    <dbReference type="NCBI Taxonomy" id="148309"/>
    <lineage>
        <taxon>Eukaryota</taxon>
        <taxon>Metazoa</taxon>
        <taxon>Ecdysozoa</taxon>
        <taxon>Nematoda</taxon>
        <taxon>Chromadorea</taxon>
        <taxon>Rhabditida</taxon>
        <taxon>Rhabditina</taxon>
        <taxon>Rhabditomorpha</taxon>
        <taxon>Strongyloidea</taxon>
        <taxon>Metastrongylidae</taxon>
        <taxon>Parelaphostrongylus</taxon>
    </lineage>
</organism>
<protein>
    <submittedName>
        <fullName evidence="1">Uncharacterized protein</fullName>
    </submittedName>
</protein>
<evidence type="ECO:0000313" key="2">
    <source>
        <dbReference type="Proteomes" id="UP001196413"/>
    </source>
</evidence>
<evidence type="ECO:0000313" key="1">
    <source>
        <dbReference type="EMBL" id="KAJ1363727.1"/>
    </source>
</evidence>
<proteinExistence type="predicted"/>
<reference evidence="1" key="1">
    <citation type="submission" date="2021-06" db="EMBL/GenBank/DDBJ databases">
        <title>Parelaphostrongylus tenuis whole genome reference sequence.</title>
        <authorList>
            <person name="Garwood T.J."/>
            <person name="Larsen P.A."/>
            <person name="Fountain-Jones N.M."/>
            <person name="Garbe J.R."/>
            <person name="Macchietto M.G."/>
            <person name="Kania S.A."/>
            <person name="Gerhold R.W."/>
            <person name="Richards J.E."/>
            <person name="Wolf T.M."/>
        </authorList>
    </citation>
    <scope>NUCLEOTIDE SEQUENCE</scope>
    <source>
        <strain evidence="1">MNPRO001-30</strain>
        <tissue evidence="1">Meninges</tissue>
    </source>
</reference>
<sequence length="68" mass="8051">MASIFSFKLRIKDFNSQFMKAKGAKKKFGLDDLLLRRPPQEYKNCDIKVPLDKDNERRKNFSQKGRQS</sequence>
<gene>
    <name evidence="1" type="ORF">KIN20_023649</name>
</gene>
<dbReference type="Proteomes" id="UP001196413">
    <property type="component" value="Unassembled WGS sequence"/>
</dbReference>
<keyword evidence="2" id="KW-1185">Reference proteome</keyword>
<name>A0AAD5N7D7_PARTN</name>